<dbReference type="Proteomes" id="UP000053424">
    <property type="component" value="Unassembled WGS sequence"/>
</dbReference>
<sequence>GEVRTISLDVEWAGRVRRDEDQCGSDTLLESVKGRLLGGSPTPLSVIACEVEERAGMIREVLDEPTVEVRKAQEGLNLLLVGRCRPLLNASDLNQVHRDAILRDDNAEVLDGGFLELALLWFKVQLVLPHQLQYPPFDCLVFLQSVGKMRMSLSMGTGLPGVGLVCANRTGWEAAKTQGMEMSLVRELKLGGADI</sequence>
<reference evidence="2" key="2">
    <citation type="submission" date="2015-01" db="EMBL/GenBank/DDBJ databases">
        <title>Evolutionary Origins and Diversification of the Mycorrhizal Mutualists.</title>
        <authorList>
            <consortium name="DOE Joint Genome Institute"/>
            <consortium name="Mycorrhizal Genomics Consortium"/>
            <person name="Kohler A."/>
            <person name="Kuo A."/>
            <person name="Nagy L.G."/>
            <person name="Floudas D."/>
            <person name="Copeland A."/>
            <person name="Barry K.W."/>
            <person name="Cichocki N."/>
            <person name="Veneault-Fourrey C."/>
            <person name="LaButti K."/>
            <person name="Lindquist E.A."/>
            <person name="Lipzen A."/>
            <person name="Lundell T."/>
            <person name="Morin E."/>
            <person name="Murat C."/>
            <person name="Riley R."/>
            <person name="Ohm R."/>
            <person name="Sun H."/>
            <person name="Tunlid A."/>
            <person name="Henrissat B."/>
            <person name="Grigoriev I.V."/>
            <person name="Hibbett D.S."/>
            <person name="Martin F."/>
        </authorList>
    </citation>
    <scope>NUCLEOTIDE SEQUENCE [LARGE SCALE GENOMIC DNA]</scope>
    <source>
        <strain evidence="2">h7</strain>
    </source>
</reference>
<dbReference type="AlphaFoldDB" id="A0A0C3BTQ7"/>
<accession>A0A0C3BTQ7</accession>
<name>A0A0C3BTQ7_HEBCY</name>
<organism evidence="1 2">
    <name type="scientific">Hebeloma cylindrosporum</name>
    <dbReference type="NCBI Taxonomy" id="76867"/>
    <lineage>
        <taxon>Eukaryota</taxon>
        <taxon>Fungi</taxon>
        <taxon>Dikarya</taxon>
        <taxon>Basidiomycota</taxon>
        <taxon>Agaricomycotina</taxon>
        <taxon>Agaricomycetes</taxon>
        <taxon>Agaricomycetidae</taxon>
        <taxon>Agaricales</taxon>
        <taxon>Agaricineae</taxon>
        <taxon>Hymenogastraceae</taxon>
        <taxon>Hebeloma</taxon>
    </lineage>
</organism>
<proteinExistence type="predicted"/>
<evidence type="ECO:0000313" key="1">
    <source>
        <dbReference type="EMBL" id="KIM34746.1"/>
    </source>
</evidence>
<protein>
    <submittedName>
        <fullName evidence="1">Uncharacterized protein</fullName>
    </submittedName>
</protein>
<feature type="non-terminal residue" evidence="1">
    <location>
        <position position="1"/>
    </location>
</feature>
<gene>
    <name evidence="1" type="ORF">M413DRAFT_436308</name>
</gene>
<reference evidence="1 2" key="1">
    <citation type="submission" date="2014-04" db="EMBL/GenBank/DDBJ databases">
        <authorList>
            <consortium name="DOE Joint Genome Institute"/>
            <person name="Kuo A."/>
            <person name="Gay G."/>
            <person name="Dore J."/>
            <person name="Kohler A."/>
            <person name="Nagy L.G."/>
            <person name="Floudas D."/>
            <person name="Copeland A."/>
            <person name="Barry K.W."/>
            <person name="Cichocki N."/>
            <person name="Veneault-Fourrey C."/>
            <person name="LaButti K."/>
            <person name="Lindquist E.A."/>
            <person name="Lipzen A."/>
            <person name="Lundell T."/>
            <person name="Morin E."/>
            <person name="Murat C."/>
            <person name="Sun H."/>
            <person name="Tunlid A."/>
            <person name="Henrissat B."/>
            <person name="Grigoriev I.V."/>
            <person name="Hibbett D.S."/>
            <person name="Martin F."/>
            <person name="Nordberg H.P."/>
            <person name="Cantor M.N."/>
            <person name="Hua S.X."/>
        </authorList>
    </citation>
    <scope>NUCLEOTIDE SEQUENCE [LARGE SCALE GENOMIC DNA]</scope>
    <source>
        <strain evidence="2">h7</strain>
    </source>
</reference>
<dbReference type="HOGENOM" id="CLU_1399337_0_0_1"/>
<evidence type="ECO:0000313" key="2">
    <source>
        <dbReference type="Proteomes" id="UP000053424"/>
    </source>
</evidence>
<keyword evidence="2" id="KW-1185">Reference proteome</keyword>
<dbReference type="EMBL" id="KN831861">
    <property type="protein sequence ID" value="KIM34746.1"/>
    <property type="molecule type" value="Genomic_DNA"/>
</dbReference>
<dbReference type="OrthoDB" id="3046524at2759"/>